<keyword evidence="1" id="KW-1133">Transmembrane helix</keyword>
<evidence type="ECO:0000313" key="2">
    <source>
        <dbReference type="EMBL" id="MBA5776503.1"/>
    </source>
</evidence>
<dbReference type="AlphaFoldDB" id="A0A839AAA7"/>
<keyword evidence="1" id="KW-0472">Membrane</keyword>
<dbReference type="EMBL" id="JACFXV010000043">
    <property type="protein sequence ID" value="MBA5776503.1"/>
    <property type="molecule type" value="Genomic_DNA"/>
</dbReference>
<sequence>MPISLAGLIGAAIGLYIGWLDYKILTGVLRAQVEKRKQKTGNGGFLERFEEPVRVLVMGLTVIGFPVIGYIAARQLAG</sequence>
<proteinExistence type="predicted"/>
<gene>
    <name evidence="2" type="ORF">H2509_05125</name>
</gene>
<evidence type="ECO:0000313" key="3">
    <source>
        <dbReference type="Proteomes" id="UP000541109"/>
    </source>
</evidence>
<protein>
    <submittedName>
        <fullName evidence="2">Uncharacterized protein</fullName>
    </submittedName>
</protein>
<keyword evidence="3" id="KW-1185">Reference proteome</keyword>
<feature type="transmembrane region" description="Helical" evidence="1">
    <location>
        <begin position="6"/>
        <end position="29"/>
    </location>
</feature>
<evidence type="ECO:0000256" key="1">
    <source>
        <dbReference type="SAM" id="Phobius"/>
    </source>
</evidence>
<dbReference type="RefSeq" id="WP_182162963.1">
    <property type="nucleotide sequence ID" value="NZ_JACFXV010000043.1"/>
</dbReference>
<comment type="caution">
    <text evidence="2">The sequence shown here is derived from an EMBL/GenBank/DDBJ whole genome shotgun (WGS) entry which is preliminary data.</text>
</comment>
<name>A0A839AAA7_9HYPH</name>
<feature type="transmembrane region" description="Helical" evidence="1">
    <location>
        <begin position="55"/>
        <end position="73"/>
    </location>
</feature>
<accession>A0A839AAA7</accession>
<reference evidence="2 3" key="1">
    <citation type="submission" date="2020-07" db="EMBL/GenBank/DDBJ databases">
        <title>Stappia sp., F7233, whole genome shotgun sequencing project.</title>
        <authorList>
            <person name="Jiang S."/>
            <person name="Liu Z.W."/>
            <person name="Du Z.J."/>
        </authorList>
    </citation>
    <scope>NUCLEOTIDE SEQUENCE [LARGE SCALE GENOMIC DNA]</scope>
    <source>
        <strain evidence="2 3">F7233</strain>
    </source>
</reference>
<keyword evidence="1" id="KW-0812">Transmembrane</keyword>
<organism evidence="2 3">
    <name type="scientific">Stappia albiluteola</name>
    <dbReference type="NCBI Taxonomy" id="2758565"/>
    <lineage>
        <taxon>Bacteria</taxon>
        <taxon>Pseudomonadati</taxon>
        <taxon>Pseudomonadota</taxon>
        <taxon>Alphaproteobacteria</taxon>
        <taxon>Hyphomicrobiales</taxon>
        <taxon>Stappiaceae</taxon>
        <taxon>Stappia</taxon>
    </lineage>
</organism>
<dbReference type="Proteomes" id="UP000541109">
    <property type="component" value="Unassembled WGS sequence"/>
</dbReference>